<dbReference type="RefSeq" id="WP_020212317.1">
    <property type="nucleotide sequence ID" value="NZ_JRLX01000002.1"/>
</dbReference>
<gene>
    <name evidence="2" type="ORF">Q765_02945</name>
</gene>
<dbReference type="eggNOG" id="ENOG5032VGY">
    <property type="taxonomic scope" value="Bacteria"/>
</dbReference>
<dbReference type="Pfam" id="PF14903">
    <property type="entry name" value="WG_beta_rep"/>
    <property type="match status" value="1"/>
</dbReference>
<dbReference type="EMBL" id="JRLX01000002">
    <property type="protein sequence ID" value="KGO88033.1"/>
    <property type="molecule type" value="Genomic_DNA"/>
</dbReference>
<reference evidence="2 3" key="1">
    <citation type="submission" date="2013-09" db="EMBL/GenBank/DDBJ databases">
        <authorList>
            <person name="Zeng Z."/>
            <person name="Chen C."/>
        </authorList>
    </citation>
    <scope>NUCLEOTIDE SEQUENCE [LARGE SCALE GENOMIC DNA]</scope>
    <source>
        <strain evidence="2 3">WB 3.3-2</strain>
    </source>
</reference>
<dbReference type="InterPro" id="IPR032774">
    <property type="entry name" value="WG_beta_rep"/>
</dbReference>
<feature type="chain" id="PRO_5001991089" description="WG repeat-containing protein" evidence="1">
    <location>
        <begin position="19"/>
        <end position="204"/>
    </location>
</feature>
<evidence type="ECO:0000313" key="3">
    <source>
        <dbReference type="Proteomes" id="UP000030152"/>
    </source>
</evidence>
<evidence type="ECO:0000256" key="1">
    <source>
        <dbReference type="SAM" id="SignalP"/>
    </source>
</evidence>
<dbReference type="AlphaFoldDB" id="A0A0A2M9A6"/>
<dbReference type="Proteomes" id="UP000030152">
    <property type="component" value="Unassembled WGS sequence"/>
</dbReference>
<protein>
    <recommendedName>
        <fullName evidence="4">WG repeat-containing protein</fullName>
    </recommendedName>
</protein>
<dbReference type="OrthoDB" id="5464673at2"/>
<accession>A0A0A2M9A6</accession>
<evidence type="ECO:0000313" key="2">
    <source>
        <dbReference type="EMBL" id="KGO88033.1"/>
    </source>
</evidence>
<organism evidence="2 3">
    <name type="scientific">Flavobacterium rivuli WB 3.3-2 = DSM 21788</name>
    <dbReference type="NCBI Taxonomy" id="1121895"/>
    <lineage>
        <taxon>Bacteria</taxon>
        <taxon>Pseudomonadati</taxon>
        <taxon>Bacteroidota</taxon>
        <taxon>Flavobacteriia</taxon>
        <taxon>Flavobacteriales</taxon>
        <taxon>Flavobacteriaceae</taxon>
        <taxon>Flavobacterium</taxon>
    </lineage>
</organism>
<proteinExistence type="predicted"/>
<keyword evidence="3" id="KW-1185">Reference proteome</keyword>
<keyword evidence="1" id="KW-0732">Signal</keyword>
<feature type="signal peptide" evidence="1">
    <location>
        <begin position="1"/>
        <end position="18"/>
    </location>
</feature>
<sequence length="204" mass="23461">MKHLICLLIFLSFINASAQEKFKIKEVEGKDYKSAYYIVNEKGKAVKQLDSTKYLMCFTQEKYGYFAVFLIKGNSGWCAVDINEKVLFNVYNTSYGEPSPDELRENKIRIVDENEKLGFADHKGNIIIKPQFEIVTSFYNGKAIIGEKCSKIPWGPHEEEGGCHHYTIDCTRAGYINTKGSIIEIGDFTFEEMAKKIKWKSEYE</sequence>
<comment type="caution">
    <text evidence="2">The sequence shown here is derived from an EMBL/GenBank/DDBJ whole genome shotgun (WGS) entry which is preliminary data.</text>
</comment>
<name>A0A0A2M9A6_9FLAO</name>
<evidence type="ECO:0008006" key="4">
    <source>
        <dbReference type="Google" id="ProtNLM"/>
    </source>
</evidence>